<dbReference type="OrthoDB" id="5959484at2"/>
<evidence type="ECO:0000313" key="5">
    <source>
        <dbReference type="EMBL" id="PWF44020.1"/>
    </source>
</evidence>
<dbReference type="InterPro" id="IPR006500">
    <property type="entry name" value="Helicase_put_C_phage/plasmid"/>
</dbReference>
<organism evidence="5 6">
    <name type="scientific">Massilia glaciei</name>
    <dbReference type="NCBI Taxonomy" id="1524097"/>
    <lineage>
        <taxon>Bacteria</taxon>
        <taxon>Pseudomonadati</taxon>
        <taxon>Pseudomonadota</taxon>
        <taxon>Betaproteobacteria</taxon>
        <taxon>Burkholderiales</taxon>
        <taxon>Oxalobacteraceae</taxon>
        <taxon>Telluria group</taxon>
        <taxon>Massilia</taxon>
    </lineage>
</organism>
<dbReference type="AlphaFoldDB" id="A0A2U2HGF9"/>
<gene>
    <name evidence="5" type="ORF">C7C56_019990</name>
</gene>
<dbReference type="Gene3D" id="3.40.50.300">
    <property type="entry name" value="P-loop containing nucleotide triphosphate hydrolases"/>
    <property type="match status" value="1"/>
</dbReference>
<dbReference type="EMBL" id="PXWF02000272">
    <property type="protein sequence ID" value="PWF44020.1"/>
    <property type="molecule type" value="Genomic_DNA"/>
</dbReference>
<proteinExistence type="predicted"/>
<dbReference type="InterPro" id="IPR051620">
    <property type="entry name" value="ORF904-like_C"/>
</dbReference>
<dbReference type="RefSeq" id="WP_106759125.1">
    <property type="nucleotide sequence ID" value="NZ_PXWF02000272.1"/>
</dbReference>
<dbReference type="NCBIfam" id="TIGR01613">
    <property type="entry name" value="primase_Cterm"/>
    <property type="match status" value="1"/>
</dbReference>
<dbReference type="InterPro" id="IPR014818">
    <property type="entry name" value="Phage/plasmid_primase_P4_C"/>
</dbReference>
<name>A0A2U2HGF9_9BURK</name>
<evidence type="ECO:0000256" key="1">
    <source>
        <dbReference type="ARBA" id="ARBA00022741"/>
    </source>
</evidence>
<comment type="caution">
    <text evidence="5">The sequence shown here is derived from an EMBL/GenBank/DDBJ whole genome shotgun (WGS) entry which is preliminary data.</text>
</comment>
<sequence>MINKTAIAQAPSTSATMSSASIVPAFEDEMSYPMSQLEPVTDVVVLPAIDSGDDTATPEATVATTETNAVVVPVTFYSRTALALLQLKCPAIRDYISGSSTAPTTAALRIGFNQTLARFDDGPDVVSQANEAMPGFDRIQFDVDIESGRQATTPCYTCAQARVDGSSMCPTRGCVLPDATLAEHPTDLLVWDCNVKNVGHATLASSIMTSEFSTSLIGVRDTVRAYREGVYEEVEDDELRNNILAHLGPMGTNAQISEIDKILRIAHVQHNDMMTPNPNFIAFKNGTLNVASRTLEAHSPAHMLQNRIDHAYQADATCPRFLGFLDSIWEPDADRPQKIAFIRQWLGYLMVADNSLQVMLILKGEGANGKSVLIDVIEGMIGSVNCEAAMLDRFGMPYVRATLVGKLVNLSADLPKKTNICDGYVKAIVAGDRVEVSPKHKPSYKIKPYVRLMVATNNMPRSNDTTEGFFRRLIVLTFNRMFAVAERDPHLSKTLLGEIPGIIAWAVDGLYDLRANDRFNNPTSSDQAMAVYREELSPERLFAAECLDHSTDRSGYIPRDLYMAFRAWCRHRGFDAGSMVTFGRELGSMGFQQQKSGKTWWRIVAKQDGAEYFRAAQIVPSPASSRIFPELPIAA</sequence>
<dbReference type="InterPro" id="IPR027417">
    <property type="entry name" value="P-loop_NTPase"/>
</dbReference>
<evidence type="ECO:0000313" key="6">
    <source>
        <dbReference type="Proteomes" id="UP000241421"/>
    </source>
</evidence>
<protein>
    <recommendedName>
        <fullName evidence="4">SF3 helicase domain-containing protein</fullName>
    </recommendedName>
</protein>
<evidence type="ECO:0000256" key="3">
    <source>
        <dbReference type="ARBA" id="ARBA00022840"/>
    </source>
</evidence>
<keyword evidence="2" id="KW-0378">Hydrolase</keyword>
<keyword evidence="1" id="KW-0547">Nucleotide-binding</keyword>
<dbReference type="PANTHER" id="PTHR35372">
    <property type="entry name" value="ATP BINDING PROTEIN-RELATED"/>
    <property type="match status" value="1"/>
</dbReference>
<keyword evidence="3" id="KW-0067">ATP-binding</keyword>
<dbReference type="Pfam" id="PF08706">
    <property type="entry name" value="D5_N"/>
    <property type="match status" value="1"/>
</dbReference>
<dbReference type="Proteomes" id="UP000241421">
    <property type="component" value="Unassembled WGS sequence"/>
</dbReference>
<feature type="domain" description="SF3 helicase" evidence="4">
    <location>
        <begin position="337"/>
        <end position="491"/>
    </location>
</feature>
<dbReference type="SUPFAM" id="SSF52540">
    <property type="entry name" value="P-loop containing nucleoside triphosphate hydrolases"/>
    <property type="match status" value="1"/>
</dbReference>
<dbReference type="PANTHER" id="PTHR35372:SF2">
    <property type="entry name" value="SF3 HELICASE DOMAIN-CONTAINING PROTEIN"/>
    <property type="match status" value="1"/>
</dbReference>
<dbReference type="GO" id="GO:0005524">
    <property type="term" value="F:ATP binding"/>
    <property type="evidence" value="ECO:0007669"/>
    <property type="project" value="UniProtKB-KW"/>
</dbReference>
<accession>A0A2U2HGF9</accession>
<dbReference type="Pfam" id="PF19263">
    <property type="entry name" value="DUF5906"/>
    <property type="match status" value="1"/>
</dbReference>
<dbReference type="InterPro" id="IPR045455">
    <property type="entry name" value="NrS-1_pol-like_helicase"/>
</dbReference>
<dbReference type="PROSITE" id="PS51206">
    <property type="entry name" value="SF3_HELICASE_1"/>
    <property type="match status" value="1"/>
</dbReference>
<evidence type="ECO:0000256" key="2">
    <source>
        <dbReference type="ARBA" id="ARBA00022801"/>
    </source>
</evidence>
<evidence type="ECO:0000259" key="4">
    <source>
        <dbReference type="PROSITE" id="PS51206"/>
    </source>
</evidence>
<reference evidence="5 6" key="1">
    <citation type="submission" date="2018-04" db="EMBL/GenBank/DDBJ databases">
        <title>Massilia violaceinigra sp. nov., a novel purple-pigmented bacterium isolated from Tianshan glacier, Xinjiang, China.</title>
        <authorList>
            <person name="Wang H."/>
        </authorList>
    </citation>
    <scope>NUCLEOTIDE SEQUENCE [LARGE SCALE GENOMIC DNA]</scope>
    <source>
        <strain evidence="5 6">B448-2</strain>
    </source>
</reference>
<dbReference type="SMART" id="SM00885">
    <property type="entry name" value="D5_N"/>
    <property type="match status" value="1"/>
</dbReference>
<dbReference type="InterPro" id="IPR014015">
    <property type="entry name" value="Helicase_SF3_DNA-vir"/>
</dbReference>
<keyword evidence="6" id="KW-1185">Reference proteome</keyword>
<dbReference type="GO" id="GO:0016787">
    <property type="term" value="F:hydrolase activity"/>
    <property type="evidence" value="ECO:0007669"/>
    <property type="project" value="UniProtKB-KW"/>
</dbReference>